<comment type="caution">
    <text evidence="2">The sequence shown here is derived from an EMBL/GenBank/DDBJ whole genome shotgun (WGS) entry which is preliminary data.</text>
</comment>
<dbReference type="Pfam" id="PF00561">
    <property type="entry name" value="Abhydrolase_1"/>
    <property type="match status" value="1"/>
</dbReference>
<evidence type="ECO:0000259" key="1">
    <source>
        <dbReference type="Pfam" id="PF00561"/>
    </source>
</evidence>
<accession>A0ABU9YRQ1</accession>
<dbReference type="InterPro" id="IPR000073">
    <property type="entry name" value="AB_hydrolase_1"/>
</dbReference>
<dbReference type="Proteomes" id="UP001413721">
    <property type="component" value="Unassembled WGS sequence"/>
</dbReference>
<dbReference type="RefSeq" id="WP_345938493.1">
    <property type="nucleotide sequence ID" value="NZ_JBBKTW010000011.1"/>
</dbReference>
<dbReference type="SUPFAM" id="SSF53474">
    <property type="entry name" value="alpha/beta-Hydrolases"/>
    <property type="match status" value="1"/>
</dbReference>
<protein>
    <submittedName>
        <fullName evidence="2">Alpha/beta hydrolase</fullName>
    </submittedName>
</protein>
<dbReference type="InterPro" id="IPR029058">
    <property type="entry name" value="AB_hydrolase_fold"/>
</dbReference>
<keyword evidence="3" id="KW-1185">Reference proteome</keyword>
<reference evidence="2 3" key="1">
    <citation type="submission" date="2024-03" db="EMBL/GenBank/DDBJ databases">
        <title>High-quality draft genome sequencing of Tistrella sp. BH-R2-4.</title>
        <authorList>
            <person name="Dong C."/>
        </authorList>
    </citation>
    <scope>NUCLEOTIDE SEQUENCE [LARGE SCALE GENOMIC DNA]</scope>
    <source>
        <strain evidence="2 3">BH-R2-4</strain>
    </source>
</reference>
<sequence>MTIFERADASLLPGFTRRFIDIAGRRLLVVTGGKGPPLLMLHGDPQTHLCWHHLALKLADRFSIVLPDIRGRGESHKPGHSEGRNAYSKREMAAEQLAVMRFLGHDSFVLVGHDRGARVARRLALDNPGAVTRLVVMDIVPALDFYENSNAAIAQDYFYFSFLTQDYPIPDRLIAGDPDAFLRLILSGLSDRPVRYHDLALQAYLTANATPAAVTAMCECFRAGYHIDRLHDRADRAAGRRIACPTLVMWGERGVVGRHFDVERIWSGWCDQPRFAPMPSGHFIPEEVPDHALAALNGFLATPDAHGPTG</sequence>
<evidence type="ECO:0000313" key="2">
    <source>
        <dbReference type="EMBL" id="MEN2991486.1"/>
    </source>
</evidence>
<dbReference type="GO" id="GO:0016787">
    <property type="term" value="F:hydrolase activity"/>
    <property type="evidence" value="ECO:0007669"/>
    <property type="project" value="UniProtKB-KW"/>
</dbReference>
<dbReference type="Gene3D" id="3.40.50.1820">
    <property type="entry name" value="alpha/beta hydrolase"/>
    <property type="match status" value="1"/>
</dbReference>
<evidence type="ECO:0000313" key="3">
    <source>
        <dbReference type="Proteomes" id="UP001413721"/>
    </source>
</evidence>
<feature type="domain" description="AB hydrolase-1" evidence="1">
    <location>
        <begin position="36"/>
        <end position="287"/>
    </location>
</feature>
<gene>
    <name evidence="2" type="ORF">WG926_24455</name>
</gene>
<keyword evidence="2" id="KW-0378">Hydrolase</keyword>
<dbReference type="EMBL" id="JBBKTW010000011">
    <property type="protein sequence ID" value="MEN2991486.1"/>
    <property type="molecule type" value="Genomic_DNA"/>
</dbReference>
<dbReference type="PANTHER" id="PTHR43329">
    <property type="entry name" value="EPOXIDE HYDROLASE"/>
    <property type="match status" value="1"/>
</dbReference>
<organism evidence="2 3">
    <name type="scientific">Tistrella arctica</name>
    <dbReference type="NCBI Taxonomy" id="3133430"/>
    <lineage>
        <taxon>Bacteria</taxon>
        <taxon>Pseudomonadati</taxon>
        <taxon>Pseudomonadota</taxon>
        <taxon>Alphaproteobacteria</taxon>
        <taxon>Geminicoccales</taxon>
        <taxon>Geminicoccaceae</taxon>
        <taxon>Tistrella</taxon>
    </lineage>
</organism>
<name>A0ABU9YRQ1_9PROT</name>
<proteinExistence type="predicted"/>